<dbReference type="RefSeq" id="WP_115345720.1">
    <property type="nucleotide sequence ID" value="NZ_UGPG01000001.1"/>
</dbReference>
<dbReference type="InterPro" id="IPR010317">
    <property type="entry name" value="WxLIP_PGBD"/>
</dbReference>
<feature type="chain" id="PRO_5017021020" evidence="2">
    <location>
        <begin position="26"/>
        <end position="1098"/>
    </location>
</feature>
<dbReference type="Pfam" id="PF11797">
    <property type="entry name" value="WxLIP_HBD"/>
    <property type="match status" value="1"/>
</dbReference>
<dbReference type="Gene3D" id="2.60.120.200">
    <property type="match status" value="1"/>
</dbReference>
<feature type="domain" description="WxL Interacting Protein peptidoglycan binding" evidence="3">
    <location>
        <begin position="33"/>
        <end position="153"/>
    </location>
</feature>
<dbReference type="Pfam" id="PF06030">
    <property type="entry name" value="WxLIP_PGBD"/>
    <property type="match status" value="1"/>
</dbReference>
<sequence length="1098" mass="123538">MKFKWLFLSIVVFPVLLFSSFDTKAVEKEGMPYSVQAVLPENQLNSSSTYFDIKVKPGQQQNLTLKVINNSTKPRKIKITPKTARTSSQGHIDYSGNKQNQLTTALPYSVETLLSKPQLVTLDKQQTKQVSFTMKIPKNRFQGVLLGGFTIEEVKPNESESVQDGIQIKNKYAYIIGLKIRQDKTTPPDFKFAKAELLKWNDRFAIGGHLINTTASIVSDYRLSGRIIYQKKNKVVHRLEERSFSMAPNSTFMFPVNLRESELPAGKYKYEIQIQQGKKTWQLATTFTITGKDKRAIGSQLPLENGSNWMLYIFGTIIIVLLAVSFFIGWLYWRRRKNEKVHVTRILVWILASPFVMDRSVEAAVEPTPKHIENLTGIFETKGASSSSVSSDGVVTITPSKGNQIGSIWSTDKNVLDFSEDFYLSTYLNFEDGRDKSGDGMAFLLQAVTAEPVWFTNGAESLGYLGKQRDDKTVGIPNSLAIEFDLFGNKADFDGWFDRGISNDFYNQHIAYLWPGDENAYENWSAWLNTQRAVEHHQTIDQLLTVGKWVKLEINWQAAEKKLTYTIDQTTTVEIPYEDLFTNVLSKNTKVYWGFTGATGTYATLQQVVFETVPGLINIDLDTKITNLDTHQELKLGDSVYGGDSLGVRHIATYKNGKQNWEDIDMTISLPSDFVIDQDSLMLVTHSNDQKNEVIKLDPAFIQDGKLIIPADKLPDLGKDPGFENFIVAYTGKVKSDFTEDTLSWTGRYNGANGIFDLDEFSLHLEKLVAPTIELADYKQVVLDTEKEFTLSGKWTNENLAESTLMYYLNNQQIGEEKAGETILAGEWNKTIDVNALKYGENDFTAKLMTAKNTTAEISAKVLKQGVPKITDFTATGGKQDYLIGETMDFSVDWQDPDSDTVTFFYQLDEEEPLKIGAQSGSFAFQVPTADLSTGKHRITIYGEDEAGNRSETRAVEVNLAGTIQFTQTPTDFFVTIEESEEKESFKIDTIGKICITDTRGINGNWRLHARLANEDGKNFTNENGKEAVDSFLTYKKPKGGEVIIDKHGADILTAETTGREEVEVDRSGEAGFYIKPASWMYKGHYHSTIQWGIIDAP</sequence>
<evidence type="ECO:0000313" key="5">
    <source>
        <dbReference type="EMBL" id="STY43687.1"/>
    </source>
</evidence>
<dbReference type="InterPro" id="IPR056573">
    <property type="entry name" value="Lectin_L-type_dom"/>
</dbReference>
<evidence type="ECO:0000313" key="6">
    <source>
        <dbReference type="Proteomes" id="UP000254879"/>
    </source>
</evidence>
<reference evidence="5 6" key="1">
    <citation type="submission" date="2018-06" db="EMBL/GenBank/DDBJ databases">
        <authorList>
            <consortium name="Pathogen Informatics"/>
            <person name="Doyle S."/>
        </authorList>
    </citation>
    <scope>NUCLEOTIDE SEQUENCE [LARGE SCALE GENOMIC DNA]</scope>
    <source>
        <strain evidence="6">NCTC 10815</strain>
    </source>
</reference>
<keyword evidence="2" id="KW-0732">Signal</keyword>
<accession>A0A378MBE6</accession>
<keyword evidence="1" id="KW-1133">Transmembrane helix</keyword>
<evidence type="ECO:0000256" key="1">
    <source>
        <dbReference type="SAM" id="Phobius"/>
    </source>
</evidence>
<feature type="signal peptide" evidence="2">
    <location>
        <begin position="1"/>
        <end position="25"/>
    </location>
</feature>
<dbReference type="SUPFAM" id="SSF49899">
    <property type="entry name" value="Concanavalin A-like lectins/glucanases"/>
    <property type="match status" value="1"/>
</dbReference>
<keyword evidence="1" id="KW-0472">Membrane</keyword>
<protein>
    <submittedName>
        <fullName evidence="5">Bacterial protein of uncharacterized function (DUF916)</fullName>
    </submittedName>
</protein>
<evidence type="ECO:0000259" key="4">
    <source>
        <dbReference type="Pfam" id="PF11797"/>
    </source>
</evidence>
<feature type="transmembrane region" description="Helical" evidence="1">
    <location>
        <begin position="309"/>
        <end position="333"/>
    </location>
</feature>
<proteinExistence type="predicted"/>
<dbReference type="CDD" id="cd01951">
    <property type="entry name" value="lectin_L-type"/>
    <property type="match status" value="1"/>
</dbReference>
<organism evidence="5 6">
    <name type="scientific">Listeria grayi</name>
    <name type="common">Listeria murrayi</name>
    <dbReference type="NCBI Taxonomy" id="1641"/>
    <lineage>
        <taxon>Bacteria</taxon>
        <taxon>Bacillati</taxon>
        <taxon>Bacillota</taxon>
        <taxon>Bacilli</taxon>
        <taxon>Bacillales</taxon>
        <taxon>Listeriaceae</taxon>
        <taxon>Listeria</taxon>
    </lineage>
</organism>
<dbReference type="InterPro" id="IPR013320">
    <property type="entry name" value="ConA-like_dom_sf"/>
</dbReference>
<evidence type="ECO:0000259" key="3">
    <source>
        <dbReference type="Pfam" id="PF06030"/>
    </source>
</evidence>
<feature type="domain" description="WxL Interacting Protein host binding" evidence="4">
    <location>
        <begin position="164"/>
        <end position="295"/>
    </location>
</feature>
<evidence type="ECO:0000256" key="2">
    <source>
        <dbReference type="SAM" id="SignalP"/>
    </source>
</evidence>
<dbReference type="EMBL" id="UGPG01000001">
    <property type="protein sequence ID" value="STY43687.1"/>
    <property type="molecule type" value="Genomic_DNA"/>
</dbReference>
<dbReference type="Proteomes" id="UP000254879">
    <property type="component" value="Unassembled WGS sequence"/>
</dbReference>
<gene>
    <name evidence="5" type="ORF">NCTC10815_00988</name>
</gene>
<dbReference type="InterPro" id="IPR021759">
    <property type="entry name" value="WxLIP_HBD"/>
</dbReference>
<name>A0A378MBE6_LISGR</name>
<keyword evidence="1" id="KW-0812">Transmembrane</keyword>
<dbReference type="Pfam" id="PF18483">
    <property type="entry name" value="Lectin_L-type_dom"/>
    <property type="match status" value="1"/>
</dbReference>
<dbReference type="AlphaFoldDB" id="A0A378MBE6"/>